<feature type="transmembrane region" description="Helical" evidence="1">
    <location>
        <begin position="149"/>
        <end position="169"/>
    </location>
</feature>
<keyword evidence="1" id="KW-0472">Membrane</keyword>
<accession>A0ABR1G514</accession>
<dbReference type="Proteomes" id="UP001363151">
    <property type="component" value="Unassembled WGS sequence"/>
</dbReference>
<gene>
    <name evidence="3" type="ORF">SO694_00086035</name>
</gene>
<evidence type="ECO:0000313" key="3">
    <source>
        <dbReference type="EMBL" id="KAK7247994.1"/>
    </source>
</evidence>
<proteinExistence type="predicted"/>
<evidence type="ECO:0000313" key="4">
    <source>
        <dbReference type="Proteomes" id="UP001363151"/>
    </source>
</evidence>
<evidence type="ECO:0000256" key="1">
    <source>
        <dbReference type="SAM" id="Phobius"/>
    </source>
</evidence>
<organism evidence="3 4">
    <name type="scientific">Aureococcus anophagefferens</name>
    <name type="common">Harmful bloom alga</name>
    <dbReference type="NCBI Taxonomy" id="44056"/>
    <lineage>
        <taxon>Eukaryota</taxon>
        <taxon>Sar</taxon>
        <taxon>Stramenopiles</taxon>
        <taxon>Ochrophyta</taxon>
        <taxon>Pelagophyceae</taxon>
        <taxon>Pelagomonadales</taxon>
        <taxon>Pelagomonadaceae</taxon>
        <taxon>Aureococcus</taxon>
    </lineage>
</organism>
<dbReference type="EMBL" id="JBBJCI010000122">
    <property type="protein sequence ID" value="KAK7247994.1"/>
    <property type="molecule type" value="Genomic_DNA"/>
</dbReference>
<feature type="chain" id="PRO_5046576239" evidence="2">
    <location>
        <begin position="19"/>
        <end position="178"/>
    </location>
</feature>
<evidence type="ECO:0000256" key="2">
    <source>
        <dbReference type="SAM" id="SignalP"/>
    </source>
</evidence>
<keyword evidence="2" id="KW-0732">Signal</keyword>
<feature type="signal peptide" evidence="2">
    <location>
        <begin position="1"/>
        <end position="18"/>
    </location>
</feature>
<keyword evidence="1" id="KW-0812">Transmembrane</keyword>
<keyword evidence="4" id="KW-1185">Reference proteome</keyword>
<reference evidence="3 4" key="1">
    <citation type="submission" date="2024-03" db="EMBL/GenBank/DDBJ databases">
        <title>Aureococcus anophagefferens CCMP1851 and Kratosvirus quantuckense: Draft genome of a second virus-susceptible host strain in the model system.</title>
        <authorList>
            <person name="Chase E."/>
            <person name="Truchon A.R."/>
            <person name="Schepens W."/>
            <person name="Wilhelm S.W."/>
        </authorList>
    </citation>
    <scope>NUCLEOTIDE SEQUENCE [LARGE SCALE GENOMIC DNA]</scope>
    <source>
        <strain evidence="3 4">CCMP1851</strain>
    </source>
</reference>
<keyword evidence="1" id="KW-1133">Transmembrane helix</keyword>
<sequence length="178" mass="19563">MAPRILSILLALAASAAAFQAPVPRHATTALRLGDDLPEVEPGAIDWDDEFKKLKRGEIDTGAARRNEAVCAPRVAPVPPRRRARDRREILAARARPRPRTARRRLDVERAGRVARQNVRQTTQKVTSTARSAARSAPKMPAVSSDAKFWFGVLVALSVFPLIVSSLQWPPDVSSVYV</sequence>
<protein>
    <submittedName>
        <fullName evidence="3">Uncharacterized protein</fullName>
    </submittedName>
</protein>
<comment type="caution">
    <text evidence="3">The sequence shown here is derived from an EMBL/GenBank/DDBJ whole genome shotgun (WGS) entry which is preliminary data.</text>
</comment>
<name>A0ABR1G514_AURAN</name>